<dbReference type="InterPro" id="IPR008146">
    <property type="entry name" value="Gln_synth_cat_dom"/>
</dbReference>
<comment type="similarity">
    <text evidence="3 4">Belongs to the glutamine synthetase family.</text>
</comment>
<evidence type="ECO:0000313" key="6">
    <source>
        <dbReference type="EMBL" id="KAJ3483784.1"/>
    </source>
</evidence>
<protein>
    <recommendedName>
        <fullName evidence="1">Glutamine synthetase</fullName>
    </recommendedName>
</protein>
<gene>
    <name evidence="6" type="ORF">NLI96_g6082</name>
</gene>
<dbReference type="GO" id="GO:0006542">
    <property type="term" value="P:glutamine biosynthetic process"/>
    <property type="evidence" value="ECO:0007669"/>
    <property type="project" value="InterPro"/>
</dbReference>
<dbReference type="InterPro" id="IPR014746">
    <property type="entry name" value="Gln_synth/guanido_kin_cat_dom"/>
</dbReference>
<comment type="caution">
    <text evidence="6">The sequence shown here is derived from an EMBL/GenBank/DDBJ whole genome shotgun (WGS) entry which is preliminary data.</text>
</comment>
<dbReference type="PANTHER" id="PTHR43785">
    <property type="entry name" value="GAMMA-GLUTAMYLPUTRESCINE SYNTHETASE"/>
    <property type="match status" value="1"/>
</dbReference>
<evidence type="ECO:0000259" key="5">
    <source>
        <dbReference type="PROSITE" id="PS51987"/>
    </source>
</evidence>
<dbReference type="PANTHER" id="PTHR43785:SF2">
    <property type="entry name" value="TYPE-1 GLUTAMINE SYNTHETASE 1"/>
    <property type="match status" value="1"/>
</dbReference>
<evidence type="ECO:0000256" key="1">
    <source>
        <dbReference type="ARBA" id="ARBA00021364"/>
    </source>
</evidence>
<dbReference type="Proteomes" id="UP001212997">
    <property type="component" value="Unassembled WGS sequence"/>
</dbReference>
<keyword evidence="2" id="KW-0436">Ligase</keyword>
<name>A0AAD5YDB4_9APHY</name>
<evidence type="ECO:0000256" key="3">
    <source>
        <dbReference type="PROSITE-ProRule" id="PRU01331"/>
    </source>
</evidence>
<accession>A0AAD5YDB4</accession>
<dbReference type="SMART" id="SM01230">
    <property type="entry name" value="Gln-synt_C"/>
    <property type="match status" value="1"/>
</dbReference>
<dbReference type="GO" id="GO:0004356">
    <property type="term" value="F:glutamine synthetase activity"/>
    <property type="evidence" value="ECO:0007669"/>
    <property type="project" value="InterPro"/>
</dbReference>
<dbReference type="Gene3D" id="3.10.20.70">
    <property type="entry name" value="Glutamine synthetase, N-terminal domain"/>
    <property type="match status" value="1"/>
</dbReference>
<feature type="domain" description="GS catalytic" evidence="5">
    <location>
        <begin position="140"/>
        <end position="496"/>
    </location>
</feature>
<dbReference type="PROSITE" id="PS51987">
    <property type="entry name" value="GS_CATALYTIC"/>
    <property type="match status" value="1"/>
</dbReference>
<sequence length="496" mass="53863">MTIDLKYQNAVSFGVIYTPDSVKEPTSSETLSILTNPTIKFIRLQWLDYTNTVRFRVLPTPYFKKLLSSSRPGCGVSICTLGIVFITLAPGFSPNGEYLLVPDLSSLRISSYAPGHAVVMSYLQEKFPNPEHGLVVPIDPRTLLKRVVDDAAQKAGVSFLVGFETEFILLKETRPKPVAVNDADWSTSRKLPSGQIETTVLEEISDVLQEAGIEVQLIHAEAAPGQYEVVTGPLPPLESADALVFTRETIYNIASKHGLRATLAPRIHLDSTGSAAHAHISVHPIDTRSTGDLSGDVAPTLSSHSRSFLQSLLNYLPSITIFGLPTKFSYARMHDGIWSGGTWAGWGIEAREVPIRVTGGVAPPTLPGGQGGGQHFEIRCIDGTANPYLTLAAVVGVGAKGVAENLELTTKSVGTFDGAKSIAEMSDLERKESGVGALRLPLTLPEARKRLNQDETVREILGNDFVTKYLSVNETMERVFVAETEEETVSKLVEYF</sequence>
<keyword evidence="7" id="KW-1185">Reference proteome</keyword>
<dbReference type="Gene3D" id="3.30.590.10">
    <property type="entry name" value="Glutamine synthetase/guanido kinase, catalytic domain"/>
    <property type="match status" value="1"/>
</dbReference>
<dbReference type="InterPro" id="IPR036651">
    <property type="entry name" value="Gln_synt_N_sf"/>
</dbReference>
<evidence type="ECO:0000256" key="4">
    <source>
        <dbReference type="RuleBase" id="RU000384"/>
    </source>
</evidence>
<dbReference type="SUPFAM" id="SSF55931">
    <property type="entry name" value="Glutamine synthetase/guanido kinase"/>
    <property type="match status" value="1"/>
</dbReference>
<evidence type="ECO:0000256" key="2">
    <source>
        <dbReference type="ARBA" id="ARBA00022598"/>
    </source>
</evidence>
<proteinExistence type="inferred from homology"/>
<dbReference type="Pfam" id="PF00120">
    <property type="entry name" value="Gln-synt_C"/>
    <property type="match status" value="1"/>
</dbReference>
<evidence type="ECO:0000313" key="7">
    <source>
        <dbReference type="Proteomes" id="UP001212997"/>
    </source>
</evidence>
<organism evidence="6 7">
    <name type="scientific">Meripilus lineatus</name>
    <dbReference type="NCBI Taxonomy" id="2056292"/>
    <lineage>
        <taxon>Eukaryota</taxon>
        <taxon>Fungi</taxon>
        <taxon>Dikarya</taxon>
        <taxon>Basidiomycota</taxon>
        <taxon>Agaricomycotina</taxon>
        <taxon>Agaricomycetes</taxon>
        <taxon>Polyporales</taxon>
        <taxon>Meripilaceae</taxon>
        <taxon>Meripilus</taxon>
    </lineage>
</organism>
<dbReference type="AlphaFoldDB" id="A0AAD5YDB4"/>
<dbReference type="EMBL" id="JANAWD010000214">
    <property type="protein sequence ID" value="KAJ3483784.1"/>
    <property type="molecule type" value="Genomic_DNA"/>
</dbReference>
<reference evidence="6" key="1">
    <citation type="submission" date="2022-07" db="EMBL/GenBank/DDBJ databases">
        <title>Genome Sequence of Physisporinus lineatus.</title>
        <authorList>
            <person name="Buettner E."/>
        </authorList>
    </citation>
    <scope>NUCLEOTIDE SEQUENCE</scope>
    <source>
        <strain evidence="6">VT162</strain>
    </source>
</reference>